<evidence type="ECO:0000256" key="5">
    <source>
        <dbReference type="ARBA" id="ARBA00023242"/>
    </source>
</evidence>
<keyword evidence="9" id="KW-1133">Transmembrane helix</keyword>
<dbReference type="GO" id="GO:0005634">
    <property type="term" value="C:nucleus"/>
    <property type="evidence" value="ECO:0007669"/>
    <property type="project" value="UniProtKB-SubCell"/>
</dbReference>
<dbReference type="InParanoid" id="A0A3Q7HEN1"/>
<keyword evidence="3" id="KW-0238">DNA-binding</keyword>
<evidence type="ECO:0000256" key="4">
    <source>
        <dbReference type="ARBA" id="ARBA00023163"/>
    </source>
</evidence>
<keyword evidence="9" id="KW-0812">Transmembrane</keyword>
<dbReference type="Gene3D" id="1.20.58.2220">
    <property type="entry name" value="Formin, FH2 domain"/>
    <property type="match status" value="1"/>
</dbReference>
<dbReference type="SMART" id="SM00432">
    <property type="entry name" value="MADS"/>
    <property type="match status" value="1"/>
</dbReference>
<keyword evidence="4" id="KW-0804">Transcription</keyword>
<dbReference type="GO" id="GO:0005856">
    <property type="term" value="C:cytoskeleton"/>
    <property type="evidence" value="ECO:0000318"/>
    <property type="project" value="GO_Central"/>
</dbReference>
<dbReference type="Gramene" id="Solyc07g052707.1.1">
    <property type="protein sequence ID" value="Solyc07g052707.1.1"/>
    <property type="gene ID" value="Solyc07g052707.1"/>
</dbReference>
<evidence type="ECO:0000256" key="7">
    <source>
        <dbReference type="RuleBase" id="RU361260"/>
    </source>
</evidence>
<evidence type="ECO:0000256" key="3">
    <source>
        <dbReference type="ARBA" id="ARBA00023125"/>
    </source>
</evidence>
<dbReference type="PANTHER" id="PTHR23213:SF351">
    <property type="entry name" value="FORMIN-LIKE PROTEIN"/>
    <property type="match status" value="1"/>
</dbReference>
<dbReference type="AlphaFoldDB" id="A0A3Q7HEN1"/>
<feature type="transmembrane region" description="Helical" evidence="9">
    <location>
        <begin position="378"/>
        <end position="399"/>
    </location>
</feature>
<reference evidence="12" key="1">
    <citation type="journal article" date="2012" name="Nature">
        <title>The tomato genome sequence provides insights into fleshy fruit evolution.</title>
        <authorList>
            <consortium name="Tomato Genome Consortium"/>
        </authorList>
    </citation>
    <scope>NUCLEOTIDE SEQUENCE [LARGE SCALE GENOMIC DNA]</scope>
    <source>
        <strain evidence="12">cv. Heinz 1706</strain>
    </source>
</reference>
<keyword evidence="9" id="KW-0472">Membrane</keyword>
<dbReference type="PaxDb" id="4081-Solyc07g052720.2.1"/>
<dbReference type="OMA" id="QDSADYH"/>
<keyword evidence="13" id="KW-1185">Reference proteome</keyword>
<name>A0A3Q7HEN1_SOLLC</name>
<protein>
    <recommendedName>
        <fullName evidence="7">Formin-like protein</fullName>
    </recommendedName>
</protein>
<evidence type="ECO:0000313" key="12">
    <source>
        <dbReference type="EnsemblPlants" id="Solyc07g052707.1.1"/>
    </source>
</evidence>
<feature type="compositionally biased region" description="Low complexity" evidence="8">
    <location>
        <begin position="463"/>
        <end position="472"/>
    </location>
</feature>
<evidence type="ECO:0000256" key="1">
    <source>
        <dbReference type="ARBA" id="ARBA00004123"/>
    </source>
</evidence>
<feature type="region of interest" description="Disordered" evidence="8">
    <location>
        <begin position="436"/>
        <end position="474"/>
    </location>
</feature>
<dbReference type="GO" id="GO:0051015">
    <property type="term" value="F:actin filament binding"/>
    <property type="evidence" value="ECO:0000318"/>
    <property type="project" value="GO_Central"/>
</dbReference>
<comment type="similarity">
    <text evidence="6">Belongs to the formin-like family. Class-I subfamily.</text>
</comment>
<dbReference type="PANTHER" id="PTHR23213">
    <property type="entry name" value="FORMIN-RELATED"/>
    <property type="match status" value="1"/>
</dbReference>
<dbReference type="InterPro" id="IPR002100">
    <property type="entry name" value="TF_MADSbox"/>
</dbReference>
<evidence type="ECO:0000256" key="9">
    <source>
        <dbReference type="SAM" id="Phobius"/>
    </source>
</evidence>
<organism evidence="12">
    <name type="scientific">Solanum lycopersicum</name>
    <name type="common">Tomato</name>
    <name type="synonym">Lycopersicon esculentum</name>
    <dbReference type="NCBI Taxonomy" id="4081"/>
    <lineage>
        <taxon>Eukaryota</taxon>
        <taxon>Viridiplantae</taxon>
        <taxon>Streptophyta</taxon>
        <taxon>Embryophyta</taxon>
        <taxon>Tracheophyta</taxon>
        <taxon>Spermatophyta</taxon>
        <taxon>Magnoliopsida</taxon>
        <taxon>eudicotyledons</taxon>
        <taxon>Gunneridae</taxon>
        <taxon>Pentapetalae</taxon>
        <taxon>asterids</taxon>
        <taxon>lamiids</taxon>
        <taxon>Solanales</taxon>
        <taxon>Solanaceae</taxon>
        <taxon>Solanoideae</taxon>
        <taxon>Solaneae</taxon>
        <taxon>Solanum</taxon>
        <taxon>Solanum subgen. Lycopersicon</taxon>
    </lineage>
</organism>
<dbReference type="InterPro" id="IPR027643">
    <property type="entry name" value="Formin-like_plant"/>
</dbReference>
<reference evidence="12" key="2">
    <citation type="submission" date="2019-01" db="UniProtKB">
        <authorList>
            <consortium name="EnsemblPlants"/>
        </authorList>
    </citation>
    <scope>IDENTIFICATION</scope>
    <source>
        <strain evidence="12">cv. Heinz 1706</strain>
    </source>
</reference>
<sequence>MGRTKLVMKKIEDPTSRQQFYSKRKDTILKKSNELAVLCDVDVGLLMFSPAGEVTSYSSKERLEDVMLLAMNKAGELNKLSPENPNEQALMDSLTQSKHEAEMVEKIAMYTTLLLHSAHEEKLNGVKERLSEAQQKIRYYEPQVESINSVQEADAYEKFILSALELIQLSKAKLLGDQEFLQRNENVAVSSVNAEAMAAEARDSEGKRKFPGSNLELAGVWRGPVIDEDTAEQVWIHCREELEEGTEAAKFLEYYILQTATGSYSYLKQDIALLRKRTLQKAIEDLPPREKQILLQCLRRKNVPVHISDSDDAFIPSIEVPASSPPTLQPPSPVLKPPAKPPKHQTHTNSSSPLPVNPPDKPQNGPNSQRDNQQHRNYLIAAVAGCSVAGIAFLALLILCVKNKKKEVAPYGQRDGKPPLNSTAGASLNFVSASAVNDADPHNSSEADPLPLGAHQRGRSSEARGSGSLGESDAPKTKLKPFFWDKVLANPDHSMVWHEIKAGSFQFNEEMMDSLFGYIPGDQGKDDRRKPSSSFDQTSQYIQIIDPKKSQNLAILLKALNVTTEEVYDALEEGNELPPELIRTLLKMAPTNDEELKLRLFAGDISQLGPAERFLKSMVAIPFAFKRMEALLLMCSLHEEVSSIKESFATLEVASKELRNSRLFLKLLEAVLKTGNRMNDGTFRGGAQAFKLDTLLKLSDVKGTDGKTTLLNFVVQEIIRSEGLRAARKLRENQSTTSVQTEDLVEDPAQESADYHRNLGLQMVSGLSNELENVRKASLIDGENLSAAVMKLNHSLMKTKEFLDTDMRSLEDESKFRDTLTNFIQHAEQDITCILEEEKKIMSLVKSTGDYFHGNSGKDEGLRLFSVVSDFLIMLDKACTVVRNSTKLPVKIPKKGTLTSPSQESCPESLQDIRKQLFPAIQERQMHYSSSDDESSSP</sequence>
<dbReference type="SMART" id="SM00498">
    <property type="entry name" value="FH2"/>
    <property type="match status" value="1"/>
</dbReference>
<evidence type="ECO:0000313" key="13">
    <source>
        <dbReference type="Proteomes" id="UP000004994"/>
    </source>
</evidence>
<evidence type="ECO:0000256" key="6">
    <source>
        <dbReference type="ARBA" id="ARBA00025793"/>
    </source>
</evidence>
<comment type="subcellular location">
    <subcellularLocation>
        <location evidence="1">Nucleus</location>
    </subcellularLocation>
</comment>
<proteinExistence type="inferred from homology"/>
<dbReference type="SUPFAM" id="SSF101447">
    <property type="entry name" value="Formin homology 2 domain (FH2 domain)"/>
    <property type="match status" value="1"/>
</dbReference>
<evidence type="ECO:0000259" key="11">
    <source>
        <dbReference type="PROSITE" id="PS51444"/>
    </source>
</evidence>
<evidence type="ECO:0000256" key="8">
    <source>
        <dbReference type="SAM" id="MobiDB-lite"/>
    </source>
</evidence>
<dbReference type="Pfam" id="PF00319">
    <property type="entry name" value="SRF-TF"/>
    <property type="match status" value="1"/>
</dbReference>
<dbReference type="STRING" id="4081.A0A3Q7HEN1"/>
<keyword evidence="2" id="KW-0805">Transcription regulation</keyword>
<dbReference type="SUPFAM" id="SSF55455">
    <property type="entry name" value="SRF-like"/>
    <property type="match status" value="1"/>
</dbReference>
<dbReference type="GO" id="GO:0045010">
    <property type="term" value="P:actin nucleation"/>
    <property type="evidence" value="ECO:0007669"/>
    <property type="project" value="InterPro"/>
</dbReference>
<dbReference type="GO" id="GO:0030036">
    <property type="term" value="P:actin cytoskeleton organization"/>
    <property type="evidence" value="ECO:0000318"/>
    <property type="project" value="GO_Central"/>
</dbReference>
<feature type="region of interest" description="Disordered" evidence="8">
    <location>
        <begin position="316"/>
        <end position="372"/>
    </location>
</feature>
<dbReference type="InterPro" id="IPR036879">
    <property type="entry name" value="TF_MADSbox_sf"/>
</dbReference>
<dbReference type="InterPro" id="IPR042201">
    <property type="entry name" value="FH2_Formin_sf"/>
</dbReference>
<dbReference type="Proteomes" id="UP000004994">
    <property type="component" value="Chromosome 7"/>
</dbReference>
<evidence type="ECO:0000259" key="10">
    <source>
        <dbReference type="PROSITE" id="PS50066"/>
    </source>
</evidence>
<dbReference type="PROSITE" id="PS51444">
    <property type="entry name" value="FH2"/>
    <property type="match status" value="1"/>
</dbReference>
<dbReference type="EnsemblPlants" id="Solyc07g052707.1.1">
    <property type="protein sequence ID" value="Solyc07g052707.1.1"/>
    <property type="gene ID" value="Solyc07g052707.1"/>
</dbReference>
<dbReference type="GO" id="GO:0046983">
    <property type="term" value="F:protein dimerization activity"/>
    <property type="evidence" value="ECO:0007669"/>
    <property type="project" value="InterPro"/>
</dbReference>
<feature type="domain" description="MADS-box" evidence="10">
    <location>
        <begin position="1"/>
        <end position="61"/>
    </location>
</feature>
<dbReference type="Pfam" id="PF02181">
    <property type="entry name" value="FH2"/>
    <property type="match status" value="1"/>
</dbReference>
<dbReference type="GO" id="GO:0003677">
    <property type="term" value="F:DNA binding"/>
    <property type="evidence" value="ECO:0007669"/>
    <property type="project" value="UniProtKB-KW"/>
</dbReference>
<dbReference type="InterPro" id="IPR015425">
    <property type="entry name" value="FH2_Formin"/>
</dbReference>
<evidence type="ECO:0000256" key="2">
    <source>
        <dbReference type="ARBA" id="ARBA00023015"/>
    </source>
</evidence>
<dbReference type="PRINTS" id="PR00404">
    <property type="entry name" value="MADSDOMAIN"/>
</dbReference>
<accession>A0A3Q7HEN1</accession>
<feature type="domain" description="FH2" evidence="11">
    <location>
        <begin position="469"/>
        <end position="901"/>
    </location>
</feature>
<dbReference type="CDD" id="cd00120">
    <property type="entry name" value="MADS"/>
    <property type="match status" value="1"/>
</dbReference>
<feature type="compositionally biased region" description="Pro residues" evidence="8">
    <location>
        <begin position="323"/>
        <end position="340"/>
    </location>
</feature>
<dbReference type="Gene3D" id="3.40.1810.10">
    <property type="entry name" value="Transcription factor, MADS-box"/>
    <property type="match status" value="1"/>
</dbReference>
<keyword evidence="5" id="KW-0539">Nucleus</keyword>
<dbReference type="PROSITE" id="PS50066">
    <property type="entry name" value="MADS_BOX_2"/>
    <property type="match status" value="1"/>
</dbReference>